<proteinExistence type="predicted"/>
<evidence type="ECO:0000313" key="1">
    <source>
        <dbReference type="EMBL" id="SJZ49476.1"/>
    </source>
</evidence>
<keyword evidence="2" id="KW-1185">Reference proteome</keyword>
<dbReference type="AlphaFoldDB" id="A0A1T4L432"/>
<name>A0A1T4L432_9ENTE</name>
<sequence>MNAKTKEQRALKLYQNVTGEKVAEVELISETVTLANNELDERLLCGVPSNAFPRLVRVDFFALQGERGTVYFIHDEHYQKILHEGVIKA</sequence>
<organism evidence="1 2">
    <name type="scientific">Pilibacter termitis</name>
    <dbReference type="NCBI Taxonomy" id="263852"/>
    <lineage>
        <taxon>Bacteria</taxon>
        <taxon>Bacillati</taxon>
        <taxon>Bacillota</taxon>
        <taxon>Bacilli</taxon>
        <taxon>Lactobacillales</taxon>
        <taxon>Enterococcaceae</taxon>
        <taxon>Pilibacter</taxon>
    </lineage>
</organism>
<dbReference type="Proteomes" id="UP000190328">
    <property type="component" value="Unassembled WGS sequence"/>
</dbReference>
<gene>
    <name evidence="1" type="ORF">SAMN02745116_00532</name>
</gene>
<dbReference type="RefSeq" id="WP_078806490.1">
    <property type="nucleotide sequence ID" value="NZ_FUXI01000004.1"/>
</dbReference>
<evidence type="ECO:0000313" key="2">
    <source>
        <dbReference type="Proteomes" id="UP000190328"/>
    </source>
</evidence>
<dbReference type="STRING" id="263852.SAMN02745116_00532"/>
<protein>
    <submittedName>
        <fullName evidence="1">Uncharacterized protein</fullName>
    </submittedName>
</protein>
<reference evidence="2" key="1">
    <citation type="submission" date="2017-02" db="EMBL/GenBank/DDBJ databases">
        <authorList>
            <person name="Varghese N."/>
            <person name="Submissions S."/>
        </authorList>
    </citation>
    <scope>NUCLEOTIDE SEQUENCE [LARGE SCALE GENOMIC DNA]</scope>
    <source>
        <strain evidence="2">ATCC BAA-1030</strain>
    </source>
</reference>
<dbReference type="EMBL" id="FUXI01000004">
    <property type="protein sequence ID" value="SJZ49476.1"/>
    <property type="molecule type" value="Genomic_DNA"/>
</dbReference>
<accession>A0A1T4L432</accession>